<name>A0A917YNY4_9RHOB</name>
<sequence length="150" mass="16331">MDPRHANASLRANLCFGGNDQTDTVEGKRQIWADVSFGWPASGWSASFDTGFRLLAPARPGLDRGVDPVLVPKFAPALETLGIKPSDRNCCLNRASRLMVMAPQNTKWVSGIDANTTANAVRIAVARKLAVIVHAMWKTNTPFPWSQLDA</sequence>
<comment type="caution">
    <text evidence="1">The sequence shown here is derived from an EMBL/GenBank/DDBJ whole genome shotgun (WGS) entry which is preliminary data.</text>
</comment>
<evidence type="ECO:0000313" key="1">
    <source>
        <dbReference type="EMBL" id="GGO39037.1"/>
    </source>
</evidence>
<dbReference type="AlphaFoldDB" id="A0A917YNY4"/>
<dbReference type="Proteomes" id="UP000598196">
    <property type="component" value="Unassembled WGS sequence"/>
</dbReference>
<keyword evidence="2" id="KW-1185">Reference proteome</keyword>
<accession>A0A917YNY4</accession>
<evidence type="ECO:0000313" key="2">
    <source>
        <dbReference type="Proteomes" id="UP000598196"/>
    </source>
</evidence>
<reference evidence="1 2" key="1">
    <citation type="journal article" date="2014" name="Int. J. Syst. Evol. Microbiol.">
        <title>Complete genome sequence of Corynebacterium casei LMG S-19264T (=DSM 44701T), isolated from a smear-ripened cheese.</title>
        <authorList>
            <consortium name="US DOE Joint Genome Institute (JGI-PGF)"/>
            <person name="Walter F."/>
            <person name="Albersmeier A."/>
            <person name="Kalinowski J."/>
            <person name="Ruckert C."/>
        </authorList>
    </citation>
    <scope>NUCLEOTIDE SEQUENCE [LARGE SCALE GENOMIC DNA]</scope>
    <source>
        <strain evidence="1 2">CGMCC 1.7029</strain>
    </source>
</reference>
<proteinExistence type="predicted"/>
<gene>
    <name evidence="1" type="ORF">GCM10010991_37300</name>
</gene>
<dbReference type="EMBL" id="BMLP01000016">
    <property type="protein sequence ID" value="GGO39037.1"/>
    <property type="molecule type" value="Genomic_DNA"/>
</dbReference>
<organism evidence="1 2">
    <name type="scientific">Gemmobacter aquaticus</name>
    <dbReference type="NCBI Taxonomy" id="490185"/>
    <lineage>
        <taxon>Bacteria</taxon>
        <taxon>Pseudomonadati</taxon>
        <taxon>Pseudomonadota</taxon>
        <taxon>Alphaproteobacteria</taxon>
        <taxon>Rhodobacterales</taxon>
        <taxon>Paracoccaceae</taxon>
        <taxon>Gemmobacter</taxon>
    </lineage>
</organism>
<protein>
    <submittedName>
        <fullName evidence="1">Uncharacterized protein</fullName>
    </submittedName>
</protein>